<dbReference type="SUPFAM" id="SSF89562">
    <property type="entry name" value="RraA-like"/>
    <property type="match status" value="1"/>
</dbReference>
<name>A0A7M4DEY2_9MICO</name>
<comment type="cofactor">
    <cofactor evidence="2">
        <name>a divalent metal cation</name>
        <dbReference type="ChEBI" id="CHEBI:60240"/>
    </cofactor>
</comment>
<gene>
    <name evidence="13" type="primary">proA_1</name>
    <name evidence="13" type="ORF">HALOF300_00673</name>
</gene>
<proteinExistence type="inferred from homology"/>
<sequence length="221" mass="23877">MTLPQTSPVELFARYERVSTAIVNDVLRSEGLLDQTLPHEIVPLQEGMKIAGFAFTISGERSRDGANDMPDRAAMLEAIPDGAVCVWATGGDNESAQWGEVMTMAAIRRGCRGAVIDGGVRDTDKVLPQKFPVFTRYRSSNGMMGRFRLTSWGTEIAIGGVTIRPGDLVLGDLDGVIIVPAELAERVLGDAEAILRHEVEIKQMVDEGATPGEIVSRGGYF</sequence>
<dbReference type="PANTHER" id="PTHR33254">
    <property type="entry name" value="4-HYDROXY-4-METHYL-2-OXOGLUTARATE ALDOLASE 3-RELATED"/>
    <property type="match status" value="1"/>
</dbReference>
<keyword evidence="13" id="KW-0456">Lyase</keyword>
<evidence type="ECO:0000256" key="3">
    <source>
        <dbReference type="ARBA" id="ARBA00008621"/>
    </source>
</evidence>
<evidence type="ECO:0000256" key="6">
    <source>
        <dbReference type="ARBA" id="ARBA00012947"/>
    </source>
</evidence>
<protein>
    <recommendedName>
        <fullName evidence="7">Putative 4-hydroxy-4-methyl-2-oxoglutarate aldolase</fullName>
        <ecNumber evidence="6">4.1.1.112</ecNumber>
        <ecNumber evidence="5">4.1.3.17</ecNumber>
    </recommendedName>
    <alternativeName>
        <fullName evidence="10">Oxaloacetate decarboxylase</fullName>
    </alternativeName>
    <alternativeName>
        <fullName evidence="9">RraA-like protein</fullName>
    </alternativeName>
</protein>
<evidence type="ECO:0000256" key="11">
    <source>
        <dbReference type="ARBA" id="ARBA00047973"/>
    </source>
</evidence>
<comment type="catalytic activity">
    <reaction evidence="11">
        <text>oxaloacetate + H(+) = pyruvate + CO2</text>
        <dbReference type="Rhea" id="RHEA:15641"/>
        <dbReference type="ChEBI" id="CHEBI:15361"/>
        <dbReference type="ChEBI" id="CHEBI:15378"/>
        <dbReference type="ChEBI" id="CHEBI:16452"/>
        <dbReference type="ChEBI" id="CHEBI:16526"/>
        <dbReference type="EC" id="4.1.1.112"/>
    </reaction>
</comment>
<comment type="catalytic activity">
    <reaction evidence="1">
        <text>4-hydroxy-4-methyl-2-oxoglutarate = 2 pyruvate</text>
        <dbReference type="Rhea" id="RHEA:22748"/>
        <dbReference type="ChEBI" id="CHEBI:15361"/>
        <dbReference type="ChEBI" id="CHEBI:58276"/>
        <dbReference type="EC" id="4.1.3.17"/>
    </reaction>
</comment>
<comment type="cofactor">
    <cofactor evidence="12">
        <name>Mg(2+)</name>
        <dbReference type="ChEBI" id="CHEBI:18420"/>
    </cofactor>
</comment>
<keyword evidence="12" id="KW-0479">Metal-binding</keyword>
<dbReference type="Gene3D" id="3.50.30.40">
    <property type="entry name" value="Ribonuclease E inhibitor RraA/RraA-like"/>
    <property type="match status" value="1"/>
</dbReference>
<feature type="binding site" evidence="12">
    <location>
        <position position="122"/>
    </location>
    <ligand>
        <name>Mg(2+)</name>
        <dbReference type="ChEBI" id="CHEBI:18420"/>
    </ligand>
</feature>
<comment type="similarity">
    <text evidence="3">Belongs to the class II aldolase/RraA-like family.</text>
</comment>
<evidence type="ECO:0000256" key="8">
    <source>
        <dbReference type="ARBA" id="ARBA00025046"/>
    </source>
</evidence>
<evidence type="ECO:0000313" key="14">
    <source>
        <dbReference type="Proteomes" id="UP000419743"/>
    </source>
</evidence>
<organism evidence="13 14">
    <name type="scientific">Occultella aeris</name>
    <dbReference type="NCBI Taxonomy" id="2761496"/>
    <lineage>
        <taxon>Bacteria</taxon>
        <taxon>Bacillati</taxon>
        <taxon>Actinomycetota</taxon>
        <taxon>Actinomycetes</taxon>
        <taxon>Micrococcales</taxon>
        <taxon>Ruaniaceae</taxon>
        <taxon>Occultella</taxon>
    </lineage>
</organism>
<evidence type="ECO:0000256" key="2">
    <source>
        <dbReference type="ARBA" id="ARBA00001968"/>
    </source>
</evidence>
<evidence type="ECO:0000256" key="5">
    <source>
        <dbReference type="ARBA" id="ARBA00012213"/>
    </source>
</evidence>
<reference evidence="13 14" key="1">
    <citation type="submission" date="2019-11" db="EMBL/GenBank/DDBJ databases">
        <authorList>
            <person name="Criscuolo A."/>
        </authorList>
    </citation>
    <scope>NUCLEOTIDE SEQUENCE [LARGE SCALE GENOMIC DNA]</scope>
    <source>
        <strain evidence="13">CIP111667</strain>
    </source>
</reference>
<dbReference type="EMBL" id="CACRYJ010000011">
    <property type="protein sequence ID" value="VZO35475.1"/>
    <property type="molecule type" value="Genomic_DNA"/>
</dbReference>
<evidence type="ECO:0000256" key="10">
    <source>
        <dbReference type="ARBA" id="ARBA00032305"/>
    </source>
</evidence>
<dbReference type="RefSeq" id="WP_197522268.1">
    <property type="nucleotide sequence ID" value="NZ_CACRYJ010000011.1"/>
</dbReference>
<dbReference type="CDD" id="cd16841">
    <property type="entry name" value="RraA_family"/>
    <property type="match status" value="1"/>
</dbReference>
<keyword evidence="14" id="KW-1185">Reference proteome</keyword>
<comment type="subunit">
    <text evidence="4">Homotrimer.</text>
</comment>
<dbReference type="PANTHER" id="PTHR33254:SF16">
    <property type="entry name" value="BLR3842 PROTEIN"/>
    <property type="match status" value="1"/>
</dbReference>
<dbReference type="GO" id="GO:0008948">
    <property type="term" value="F:oxaloacetate decarboxylase activity"/>
    <property type="evidence" value="ECO:0007669"/>
    <property type="project" value="UniProtKB-EC"/>
</dbReference>
<evidence type="ECO:0000256" key="7">
    <source>
        <dbReference type="ARBA" id="ARBA00016549"/>
    </source>
</evidence>
<dbReference type="InterPro" id="IPR005493">
    <property type="entry name" value="RraA/RraA-like"/>
</dbReference>
<dbReference type="GO" id="GO:0046872">
    <property type="term" value="F:metal ion binding"/>
    <property type="evidence" value="ECO:0007669"/>
    <property type="project" value="UniProtKB-KW"/>
</dbReference>
<comment type="function">
    <text evidence="8">Catalyzes the aldol cleavage of 4-hydroxy-4-methyl-2-oxoglutarate (HMG) into 2 molecules of pyruvate. Also contains a secondary oxaloacetate (OAA) decarboxylase activity due to the common pyruvate enolate transition state formed following C-C bond cleavage in the retro-aldol and decarboxylation reactions.</text>
</comment>
<dbReference type="EC" id="4.1.1.112" evidence="6"/>
<feature type="binding site" evidence="12">
    <location>
        <position position="121"/>
    </location>
    <ligand>
        <name>substrate</name>
    </ligand>
</feature>
<comment type="caution">
    <text evidence="13">The sequence shown here is derived from an EMBL/GenBank/DDBJ whole genome shotgun (WGS) entry which is preliminary data.</text>
</comment>
<evidence type="ECO:0000256" key="12">
    <source>
        <dbReference type="PIRSR" id="PIRSR605493-1"/>
    </source>
</evidence>
<keyword evidence="12" id="KW-0460">Magnesium</keyword>
<dbReference type="InterPro" id="IPR036704">
    <property type="entry name" value="RraA/RraA-like_sf"/>
</dbReference>
<accession>A0A7M4DEY2</accession>
<evidence type="ECO:0000256" key="4">
    <source>
        <dbReference type="ARBA" id="ARBA00011233"/>
    </source>
</evidence>
<dbReference type="EC" id="4.1.3.17" evidence="5"/>
<evidence type="ECO:0000256" key="1">
    <source>
        <dbReference type="ARBA" id="ARBA00001342"/>
    </source>
</evidence>
<feature type="binding site" evidence="12">
    <location>
        <begin position="99"/>
        <end position="102"/>
    </location>
    <ligand>
        <name>substrate</name>
    </ligand>
</feature>
<dbReference type="Proteomes" id="UP000419743">
    <property type="component" value="Unassembled WGS sequence"/>
</dbReference>
<evidence type="ECO:0000256" key="9">
    <source>
        <dbReference type="ARBA" id="ARBA00030169"/>
    </source>
</evidence>
<dbReference type="Pfam" id="PF03737">
    <property type="entry name" value="RraA-like"/>
    <property type="match status" value="1"/>
</dbReference>
<evidence type="ECO:0000313" key="13">
    <source>
        <dbReference type="EMBL" id="VZO35475.1"/>
    </source>
</evidence>
<dbReference type="AlphaFoldDB" id="A0A7M4DEY2"/>
<dbReference type="GO" id="GO:0047443">
    <property type="term" value="F:4-hydroxy-4-methyl-2-oxoglutarate aldolase activity"/>
    <property type="evidence" value="ECO:0007669"/>
    <property type="project" value="UniProtKB-EC"/>
</dbReference>